<feature type="region of interest" description="Disordered" evidence="1">
    <location>
        <begin position="78"/>
        <end position="108"/>
    </location>
</feature>
<name>A0A6J5S4H0_9CAUD</name>
<protein>
    <submittedName>
        <fullName evidence="2">Uncharacterized protein</fullName>
    </submittedName>
</protein>
<gene>
    <name evidence="2" type="ORF">UFOVP1382_115</name>
</gene>
<reference evidence="2" key="1">
    <citation type="submission" date="2020-05" db="EMBL/GenBank/DDBJ databases">
        <authorList>
            <person name="Chiriac C."/>
            <person name="Salcher M."/>
            <person name="Ghai R."/>
            <person name="Kavagutti S V."/>
        </authorList>
    </citation>
    <scope>NUCLEOTIDE SEQUENCE</scope>
</reference>
<dbReference type="EMBL" id="LR797331">
    <property type="protein sequence ID" value="CAB4203499.1"/>
    <property type="molecule type" value="Genomic_DNA"/>
</dbReference>
<evidence type="ECO:0000256" key="1">
    <source>
        <dbReference type="SAM" id="MobiDB-lite"/>
    </source>
</evidence>
<organism evidence="2">
    <name type="scientific">uncultured Caudovirales phage</name>
    <dbReference type="NCBI Taxonomy" id="2100421"/>
    <lineage>
        <taxon>Viruses</taxon>
        <taxon>Duplodnaviria</taxon>
        <taxon>Heunggongvirae</taxon>
        <taxon>Uroviricota</taxon>
        <taxon>Caudoviricetes</taxon>
        <taxon>Peduoviridae</taxon>
        <taxon>Maltschvirus</taxon>
        <taxon>Maltschvirus maltsch</taxon>
    </lineage>
</organism>
<evidence type="ECO:0000313" key="2">
    <source>
        <dbReference type="EMBL" id="CAB4203499.1"/>
    </source>
</evidence>
<sequence length="127" mass="14736">MSKRGAEVMRERKRAAAWEADRPAREAREAQRVLREAAEKEERRLAEDARRERSRIEARDRAALEHAIENPYCHHRSASAEVEAEHARHRSLHRRHLPPRRPDYRRSGKSRMYGLGLLLAAVLGSTA</sequence>
<feature type="compositionally biased region" description="Basic residues" evidence="1">
    <location>
        <begin position="87"/>
        <end position="99"/>
    </location>
</feature>
<accession>A0A6J5S4H0</accession>
<feature type="region of interest" description="Disordered" evidence="1">
    <location>
        <begin position="1"/>
        <end position="31"/>
    </location>
</feature>
<proteinExistence type="predicted"/>